<feature type="region of interest" description="Disordered" evidence="10">
    <location>
        <begin position="160"/>
        <end position="331"/>
    </location>
</feature>
<dbReference type="HOGENOM" id="CLU_065011_0_0_1"/>
<gene>
    <name evidence="12" type="ORF">BOTBODRAFT_143961</name>
</gene>
<evidence type="ECO:0000256" key="4">
    <source>
        <dbReference type="ARBA" id="ARBA00022771"/>
    </source>
</evidence>
<dbReference type="Proteomes" id="UP000027195">
    <property type="component" value="Unassembled WGS sequence"/>
</dbReference>
<keyword evidence="8" id="KW-0539">Nucleus</keyword>
<sequence length="340" mass="37316">MANTPYFCGFNNFDYSQYPPNYGDNTMATPDTFYQHPSSSSISSRGELPPTGLPSAFDHQYQYQIQTQMLPYPAFPPPESPIAAPGLGDFHNAAEFECPPGPTISVPSSSGKKKLFACSGCDSVFERQSSLKQHILTHTGERPHQCDLCGRRFSIPSNLRRHKKSCEASKKRFEAESSTSPTSQPSADQDSSSPTISPLGSPADTSSPHGSRRTLPYAKPPPSNKPHTPSSPPTRPHASRRPSSARWLPPSLAQFANASTLSSAPPFFPNSTTRFTDVTIPLPPVRPMPEEGEERNSYQASPAWPYHPSQWEGGPLPGPGLLRDDELEKRPTVARRWMLN</sequence>
<feature type="compositionally biased region" description="Basic and acidic residues" evidence="10">
    <location>
        <begin position="165"/>
        <end position="175"/>
    </location>
</feature>
<dbReference type="OrthoDB" id="6077919at2759"/>
<accession>A0A067N1D4</accession>
<keyword evidence="3" id="KW-0677">Repeat</keyword>
<dbReference type="EMBL" id="KL198023">
    <property type="protein sequence ID" value="KDQ17596.1"/>
    <property type="molecule type" value="Genomic_DNA"/>
</dbReference>
<dbReference type="PANTHER" id="PTHR24394">
    <property type="entry name" value="ZINC FINGER PROTEIN"/>
    <property type="match status" value="1"/>
</dbReference>
<dbReference type="Gene3D" id="3.30.160.60">
    <property type="entry name" value="Classic Zinc Finger"/>
    <property type="match status" value="2"/>
</dbReference>
<proteinExistence type="predicted"/>
<reference evidence="13" key="1">
    <citation type="journal article" date="2014" name="Proc. Natl. Acad. Sci. U.S.A.">
        <title>Extensive sampling of basidiomycete genomes demonstrates inadequacy of the white-rot/brown-rot paradigm for wood decay fungi.</title>
        <authorList>
            <person name="Riley R."/>
            <person name="Salamov A.A."/>
            <person name="Brown D.W."/>
            <person name="Nagy L.G."/>
            <person name="Floudas D."/>
            <person name="Held B.W."/>
            <person name="Levasseur A."/>
            <person name="Lombard V."/>
            <person name="Morin E."/>
            <person name="Otillar R."/>
            <person name="Lindquist E.A."/>
            <person name="Sun H."/>
            <person name="LaButti K.M."/>
            <person name="Schmutz J."/>
            <person name="Jabbour D."/>
            <person name="Luo H."/>
            <person name="Baker S.E."/>
            <person name="Pisabarro A.G."/>
            <person name="Walton J.D."/>
            <person name="Blanchette R.A."/>
            <person name="Henrissat B."/>
            <person name="Martin F."/>
            <person name="Cullen D."/>
            <person name="Hibbett D.S."/>
            <person name="Grigoriev I.V."/>
        </authorList>
    </citation>
    <scope>NUCLEOTIDE SEQUENCE [LARGE SCALE GENOMIC DNA]</scope>
    <source>
        <strain evidence="13">FD-172 SS1</strain>
    </source>
</reference>
<dbReference type="FunFam" id="3.30.160.60:FF:001289">
    <property type="entry name" value="Zinc finger protein 574"/>
    <property type="match status" value="1"/>
</dbReference>
<evidence type="ECO:0000256" key="8">
    <source>
        <dbReference type="ARBA" id="ARBA00023242"/>
    </source>
</evidence>
<keyword evidence="5" id="KW-0862">Zinc</keyword>
<organism evidence="12 13">
    <name type="scientific">Botryobasidium botryosum (strain FD-172 SS1)</name>
    <dbReference type="NCBI Taxonomy" id="930990"/>
    <lineage>
        <taxon>Eukaryota</taxon>
        <taxon>Fungi</taxon>
        <taxon>Dikarya</taxon>
        <taxon>Basidiomycota</taxon>
        <taxon>Agaricomycotina</taxon>
        <taxon>Agaricomycetes</taxon>
        <taxon>Cantharellales</taxon>
        <taxon>Botryobasidiaceae</taxon>
        <taxon>Botryobasidium</taxon>
    </lineage>
</organism>
<evidence type="ECO:0000256" key="3">
    <source>
        <dbReference type="ARBA" id="ARBA00022737"/>
    </source>
</evidence>
<feature type="domain" description="C2H2-type" evidence="11">
    <location>
        <begin position="116"/>
        <end position="143"/>
    </location>
</feature>
<dbReference type="GO" id="GO:0008270">
    <property type="term" value="F:zinc ion binding"/>
    <property type="evidence" value="ECO:0007669"/>
    <property type="project" value="UniProtKB-KW"/>
</dbReference>
<protein>
    <recommendedName>
        <fullName evidence="11">C2H2-type domain-containing protein</fullName>
    </recommendedName>
</protein>
<dbReference type="PANTHER" id="PTHR24394:SF29">
    <property type="entry name" value="MYONEURIN"/>
    <property type="match status" value="1"/>
</dbReference>
<evidence type="ECO:0000256" key="5">
    <source>
        <dbReference type="ARBA" id="ARBA00022833"/>
    </source>
</evidence>
<evidence type="ECO:0000256" key="6">
    <source>
        <dbReference type="ARBA" id="ARBA00023015"/>
    </source>
</evidence>
<dbReference type="InterPro" id="IPR013087">
    <property type="entry name" value="Znf_C2H2_type"/>
</dbReference>
<evidence type="ECO:0000256" key="7">
    <source>
        <dbReference type="ARBA" id="ARBA00023163"/>
    </source>
</evidence>
<feature type="compositionally biased region" description="Polar residues" evidence="10">
    <location>
        <begin position="254"/>
        <end position="276"/>
    </location>
</feature>
<dbReference type="Pfam" id="PF00096">
    <property type="entry name" value="zf-C2H2"/>
    <property type="match status" value="2"/>
</dbReference>
<dbReference type="PROSITE" id="PS50157">
    <property type="entry name" value="ZINC_FINGER_C2H2_2"/>
    <property type="match status" value="2"/>
</dbReference>
<dbReference type="SUPFAM" id="SSF57667">
    <property type="entry name" value="beta-beta-alpha zinc fingers"/>
    <property type="match status" value="1"/>
</dbReference>
<dbReference type="STRING" id="930990.A0A067N1D4"/>
<comment type="subcellular location">
    <subcellularLocation>
        <location evidence="1">Nucleus</location>
    </subcellularLocation>
</comment>
<dbReference type="InterPro" id="IPR036236">
    <property type="entry name" value="Znf_C2H2_sf"/>
</dbReference>
<dbReference type="GO" id="GO:0000981">
    <property type="term" value="F:DNA-binding transcription factor activity, RNA polymerase II-specific"/>
    <property type="evidence" value="ECO:0007669"/>
    <property type="project" value="TreeGrafter"/>
</dbReference>
<feature type="compositionally biased region" description="Basic and acidic residues" evidence="10">
    <location>
        <begin position="322"/>
        <end position="331"/>
    </location>
</feature>
<feature type="compositionally biased region" description="Pro residues" evidence="10">
    <location>
        <begin position="218"/>
        <end position="235"/>
    </location>
</feature>
<dbReference type="PROSITE" id="PS00028">
    <property type="entry name" value="ZINC_FINGER_C2H2_1"/>
    <property type="match status" value="1"/>
</dbReference>
<evidence type="ECO:0000256" key="10">
    <source>
        <dbReference type="SAM" id="MobiDB-lite"/>
    </source>
</evidence>
<evidence type="ECO:0000256" key="1">
    <source>
        <dbReference type="ARBA" id="ARBA00004123"/>
    </source>
</evidence>
<keyword evidence="2" id="KW-0479">Metal-binding</keyword>
<evidence type="ECO:0000313" key="13">
    <source>
        <dbReference type="Proteomes" id="UP000027195"/>
    </source>
</evidence>
<name>A0A067N1D4_BOTB1</name>
<evidence type="ECO:0000256" key="2">
    <source>
        <dbReference type="ARBA" id="ARBA00022723"/>
    </source>
</evidence>
<keyword evidence="13" id="KW-1185">Reference proteome</keyword>
<dbReference type="SMART" id="SM00355">
    <property type="entry name" value="ZnF_C2H2"/>
    <property type="match status" value="2"/>
</dbReference>
<dbReference type="AlphaFoldDB" id="A0A067N1D4"/>
<feature type="domain" description="C2H2-type" evidence="11">
    <location>
        <begin position="144"/>
        <end position="172"/>
    </location>
</feature>
<feature type="region of interest" description="Disordered" evidence="10">
    <location>
        <begin position="26"/>
        <end position="51"/>
    </location>
</feature>
<dbReference type="InParanoid" id="A0A067N1D4"/>
<keyword evidence="7" id="KW-0804">Transcription</keyword>
<dbReference type="GO" id="GO:0005634">
    <property type="term" value="C:nucleus"/>
    <property type="evidence" value="ECO:0007669"/>
    <property type="project" value="UniProtKB-SubCell"/>
</dbReference>
<keyword evidence="6" id="KW-0805">Transcription regulation</keyword>
<evidence type="ECO:0000313" key="12">
    <source>
        <dbReference type="EMBL" id="KDQ17596.1"/>
    </source>
</evidence>
<evidence type="ECO:0000256" key="9">
    <source>
        <dbReference type="PROSITE-ProRule" id="PRU00042"/>
    </source>
</evidence>
<feature type="compositionally biased region" description="Low complexity" evidence="10">
    <location>
        <begin position="180"/>
        <end position="195"/>
    </location>
</feature>
<keyword evidence="4 9" id="KW-0863">Zinc-finger</keyword>
<feature type="compositionally biased region" description="Polar residues" evidence="10">
    <location>
        <begin position="35"/>
        <end position="44"/>
    </location>
</feature>
<evidence type="ECO:0000259" key="11">
    <source>
        <dbReference type="PROSITE" id="PS50157"/>
    </source>
</evidence>